<dbReference type="InterPro" id="IPR036249">
    <property type="entry name" value="Thioredoxin-like_sf"/>
</dbReference>
<dbReference type="SUPFAM" id="SSF52833">
    <property type="entry name" value="Thioredoxin-like"/>
    <property type="match status" value="1"/>
</dbReference>
<dbReference type="InterPro" id="IPR008554">
    <property type="entry name" value="Glutaredoxin-like"/>
</dbReference>
<proteinExistence type="predicted"/>
<dbReference type="Gene3D" id="3.40.30.10">
    <property type="entry name" value="Glutaredoxin"/>
    <property type="match status" value="1"/>
</dbReference>
<dbReference type="PROSITE" id="PS51354">
    <property type="entry name" value="GLUTAREDOXIN_2"/>
    <property type="match status" value="1"/>
</dbReference>
<comment type="caution">
    <text evidence="1">The sequence shown here is derived from an EMBL/GenBank/DDBJ whole genome shotgun (WGS) entry which is preliminary data.</text>
</comment>
<dbReference type="Proteomes" id="UP000547973">
    <property type="component" value="Unassembled WGS sequence"/>
</dbReference>
<accession>A0A7Z0CL49</accession>
<dbReference type="EMBL" id="JACBZO010000001">
    <property type="protein sequence ID" value="NYI42390.1"/>
    <property type="molecule type" value="Genomic_DNA"/>
</dbReference>
<protein>
    <submittedName>
        <fullName evidence="1">Glutaredoxin</fullName>
    </submittedName>
</protein>
<keyword evidence="2" id="KW-1185">Reference proteome</keyword>
<name>A0A7Z0CL49_9MICO</name>
<dbReference type="Pfam" id="PF05768">
    <property type="entry name" value="Glrx-like"/>
    <property type="match status" value="1"/>
</dbReference>
<dbReference type="AlphaFoldDB" id="A0A7Z0CL49"/>
<evidence type="ECO:0000313" key="2">
    <source>
        <dbReference type="Proteomes" id="UP000547973"/>
    </source>
</evidence>
<reference evidence="1 2" key="1">
    <citation type="submission" date="2020-07" db="EMBL/GenBank/DDBJ databases">
        <title>Sequencing the genomes of 1000 actinobacteria strains.</title>
        <authorList>
            <person name="Klenk H.-P."/>
        </authorList>
    </citation>
    <scope>NUCLEOTIDE SEQUENCE [LARGE SCALE GENOMIC DNA]</scope>
    <source>
        <strain evidence="1 2">DSM 19970</strain>
    </source>
</reference>
<organism evidence="1 2">
    <name type="scientific">Demequina lutea</name>
    <dbReference type="NCBI Taxonomy" id="431489"/>
    <lineage>
        <taxon>Bacteria</taxon>
        <taxon>Bacillati</taxon>
        <taxon>Actinomycetota</taxon>
        <taxon>Actinomycetes</taxon>
        <taxon>Micrococcales</taxon>
        <taxon>Demequinaceae</taxon>
        <taxon>Demequina</taxon>
    </lineage>
</organism>
<gene>
    <name evidence="1" type="ORF">BKA03_002509</name>
</gene>
<dbReference type="RefSeq" id="WP_062074224.1">
    <property type="nucleotide sequence ID" value="NZ_BBRC01000002.1"/>
</dbReference>
<evidence type="ECO:0000313" key="1">
    <source>
        <dbReference type="EMBL" id="NYI42390.1"/>
    </source>
</evidence>
<sequence>MEPRVILYTRSGCHLCHDARQVLLEVCAEEGVGWAEIDIDAAGDPRVDAQSRARLSDLVPVVEVDGVQVGYWHIKEGNVRMALALGG</sequence>